<sequence length="105" mass="11884">MMELNTTTEEQECDESSPSMGLDLVNYVSEQRLESEEEFETHNSFPTKFTEIEEETKTTTPPLLENAQKDLGFTKDMVPITTGTSSQEASVGRVNAHQPYKRHPT</sequence>
<organism evidence="2 3">
    <name type="scientific">Corchorus olitorius</name>
    <dbReference type="NCBI Taxonomy" id="93759"/>
    <lineage>
        <taxon>Eukaryota</taxon>
        <taxon>Viridiplantae</taxon>
        <taxon>Streptophyta</taxon>
        <taxon>Embryophyta</taxon>
        <taxon>Tracheophyta</taxon>
        <taxon>Spermatophyta</taxon>
        <taxon>Magnoliopsida</taxon>
        <taxon>eudicotyledons</taxon>
        <taxon>Gunneridae</taxon>
        <taxon>Pentapetalae</taxon>
        <taxon>rosids</taxon>
        <taxon>malvids</taxon>
        <taxon>Malvales</taxon>
        <taxon>Malvaceae</taxon>
        <taxon>Grewioideae</taxon>
        <taxon>Apeibeae</taxon>
        <taxon>Corchorus</taxon>
    </lineage>
</organism>
<dbReference type="AlphaFoldDB" id="A0A1R3JF64"/>
<protein>
    <submittedName>
        <fullName evidence="2">Uncharacterized protein</fullName>
    </submittedName>
</protein>
<dbReference type="Proteomes" id="UP000187203">
    <property type="component" value="Unassembled WGS sequence"/>
</dbReference>
<comment type="caution">
    <text evidence="2">The sequence shown here is derived from an EMBL/GenBank/DDBJ whole genome shotgun (WGS) entry which is preliminary data.</text>
</comment>
<gene>
    <name evidence="2" type="ORF">COLO4_16851</name>
</gene>
<proteinExistence type="predicted"/>
<feature type="region of interest" description="Disordered" evidence="1">
    <location>
        <begin position="1"/>
        <end position="21"/>
    </location>
</feature>
<dbReference type="EMBL" id="AWUE01016260">
    <property type="protein sequence ID" value="OMO93505.1"/>
    <property type="molecule type" value="Genomic_DNA"/>
</dbReference>
<evidence type="ECO:0000313" key="2">
    <source>
        <dbReference type="EMBL" id="OMO93505.1"/>
    </source>
</evidence>
<feature type="region of interest" description="Disordered" evidence="1">
    <location>
        <begin position="33"/>
        <end position="105"/>
    </location>
</feature>
<accession>A0A1R3JF64</accession>
<name>A0A1R3JF64_9ROSI</name>
<evidence type="ECO:0000256" key="1">
    <source>
        <dbReference type="SAM" id="MobiDB-lite"/>
    </source>
</evidence>
<evidence type="ECO:0000313" key="3">
    <source>
        <dbReference type="Proteomes" id="UP000187203"/>
    </source>
</evidence>
<keyword evidence="3" id="KW-1185">Reference proteome</keyword>
<reference evidence="3" key="1">
    <citation type="submission" date="2013-09" db="EMBL/GenBank/DDBJ databases">
        <title>Corchorus olitorius genome sequencing.</title>
        <authorList>
            <person name="Alam M."/>
            <person name="Haque M.S."/>
            <person name="Islam M.S."/>
            <person name="Emdad E.M."/>
            <person name="Islam M.M."/>
            <person name="Ahmed B."/>
            <person name="Halim A."/>
            <person name="Hossen Q.M.M."/>
            <person name="Hossain M.Z."/>
            <person name="Ahmed R."/>
            <person name="Khan M.M."/>
            <person name="Islam R."/>
            <person name="Rashid M.M."/>
            <person name="Khan S.A."/>
            <person name="Rahman M.S."/>
            <person name="Alam M."/>
            <person name="Yahiya A.S."/>
            <person name="Khan M.S."/>
            <person name="Azam M.S."/>
            <person name="Haque T."/>
            <person name="Lashkar M.Z.H."/>
            <person name="Akhand A.I."/>
            <person name="Morshed G."/>
            <person name="Roy S."/>
            <person name="Uddin K.S."/>
            <person name="Rabeya T."/>
            <person name="Hossain A.S."/>
            <person name="Chowdhury A."/>
            <person name="Snigdha A.R."/>
            <person name="Mortoza M.S."/>
            <person name="Matin S.A."/>
            <person name="Hoque S.M.E."/>
            <person name="Islam M.K."/>
            <person name="Roy D.K."/>
            <person name="Haider R."/>
            <person name="Moosa M.M."/>
            <person name="Elias S.M."/>
            <person name="Hasan A.M."/>
            <person name="Jahan S."/>
            <person name="Shafiuddin M."/>
            <person name="Mahmood N."/>
            <person name="Shommy N.S."/>
        </authorList>
    </citation>
    <scope>NUCLEOTIDE SEQUENCE [LARGE SCALE GENOMIC DNA]</scope>
    <source>
        <strain evidence="3">cv. O-4</strain>
    </source>
</reference>